<dbReference type="EMBL" id="JANPWB010000004">
    <property type="protein sequence ID" value="KAJ1194386.1"/>
    <property type="molecule type" value="Genomic_DNA"/>
</dbReference>
<feature type="compositionally biased region" description="Basic residues" evidence="1">
    <location>
        <begin position="531"/>
        <end position="547"/>
    </location>
</feature>
<sequence length="634" mass="70040">MELQRATQPRLFCFNVQRPDLAWLLKGHRNQGKATSPLAGDAGNSSHVAQTFVAGAKVTGTKKKGPDWPKDGGDKCYSLTEDSDSTNSDQSSSETGASISSESVSFSSPAESTVRQRQQESKAWAPIRDGVELSVQSRNTLKWDYSGTNLMSTAEAHILEAQAKAEKRADAPVCSLVLSIGTRNTDSEMLQSIYDSIKEVQTETRAESRRARMATTRLQGTVRKVVKSCIEIEGKLSTMEERTMAVEADIVALREQTTAHNGQLTDNMWKLEDQENRQRRNNLRFLGIGEGAEGNDIRAYMIKILRDAFPELTNWDWESEDLGRVSGRRSPGPPRSSTEFNRTTCPATISPVSTGVHTRARCPLFTPLLRCVSGPRAPPQVKRPRGLPPGHPVTSASLCSVTLSLTALLRPRSFLGHRPGPRIAPLRRPTERIFSWATGPQPASPPQQEDSSGVPRYSQAPEPPRPAAQREATTSIAGRPPYSPGAARLQGRRLAAPRLGATSPGLPGPLRHLRHRWRTRPESPIAPSRPPSRRFRSRPHARPRLRPRAQASGPQSLRRVDSGTLRGRHGGPPTFGPFRRLRPTAWTSIGPGKVRFRTLSRRPLRSEKFRRAPSPGPWPRPQNLSVLFMCNKVI</sequence>
<feature type="compositionally biased region" description="Basic and acidic residues" evidence="1">
    <location>
        <begin position="64"/>
        <end position="74"/>
    </location>
</feature>
<name>A0AAV7V0P5_PLEWA</name>
<feature type="region of interest" description="Disordered" evidence="1">
    <location>
        <begin position="58"/>
        <end position="123"/>
    </location>
</feature>
<feature type="compositionally biased region" description="Low complexity" evidence="1">
    <location>
        <begin position="85"/>
        <end position="112"/>
    </location>
</feature>
<reference evidence="2" key="1">
    <citation type="journal article" date="2022" name="bioRxiv">
        <title>Sequencing and chromosome-scale assembly of the giantPleurodeles waltlgenome.</title>
        <authorList>
            <person name="Brown T."/>
            <person name="Elewa A."/>
            <person name="Iarovenko S."/>
            <person name="Subramanian E."/>
            <person name="Araus A.J."/>
            <person name="Petzold A."/>
            <person name="Susuki M."/>
            <person name="Suzuki K.-i.T."/>
            <person name="Hayashi T."/>
            <person name="Toyoda A."/>
            <person name="Oliveira C."/>
            <person name="Osipova E."/>
            <person name="Leigh N.D."/>
            <person name="Simon A."/>
            <person name="Yun M.H."/>
        </authorList>
    </citation>
    <scope>NUCLEOTIDE SEQUENCE</scope>
    <source>
        <strain evidence="2">20211129_DDA</strain>
        <tissue evidence="2">Liver</tissue>
    </source>
</reference>
<feature type="region of interest" description="Disordered" evidence="1">
    <location>
        <begin position="322"/>
        <end position="346"/>
    </location>
</feature>
<comment type="caution">
    <text evidence="2">The sequence shown here is derived from an EMBL/GenBank/DDBJ whole genome shotgun (WGS) entry which is preliminary data.</text>
</comment>
<evidence type="ECO:0000313" key="2">
    <source>
        <dbReference type="EMBL" id="KAJ1194386.1"/>
    </source>
</evidence>
<organism evidence="2 3">
    <name type="scientific">Pleurodeles waltl</name>
    <name type="common">Iberian ribbed newt</name>
    <dbReference type="NCBI Taxonomy" id="8319"/>
    <lineage>
        <taxon>Eukaryota</taxon>
        <taxon>Metazoa</taxon>
        <taxon>Chordata</taxon>
        <taxon>Craniata</taxon>
        <taxon>Vertebrata</taxon>
        <taxon>Euteleostomi</taxon>
        <taxon>Amphibia</taxon>
        <taxon>Batrachia</taxon>
        <taxon>Caudata</taxon>
        <taxon>Salamandroidea</taxon>
        <taxon>Salamandridae</taxon>
        <taxon>Pleurodelinae</taxon>
        <taxon>Pleurodeles</taxon>
    </lineage>
</organism>
<dbReference type="AlphaFoldDB" id="A0AAV7V0P5"/>
<protein>
    <submittedName>
        <fullName evidence="2">Uncharacterized protein</fullName>
    </submittedName>
</protein>
<keyword evidence="3" id="KW-1185">Reference proteome</keyword>
<dbReference type="Gene3D" id="3.30.70.1820">
    <property type="entry name" value="L1 transposable element, RRM domain"/>
    <property type="match status" value="1"/>
</dbReference>
<accession>A0AAV7V0P5</accession>
<evidence type="ECO:0000256" key="1">
    <source>
        <dbReference type="SAM" id="MobiDB-lite"/>
    </source>
</evidence>
<dbReference type="Proteomes" id="UP001066276">
    <property type="component" value="Chromosome 2_2"/>
</dbReference>
<proteinExistence type="predicted"/>
<evidence type="ECO:0000313" key="3">
    <source>
        <dbReference type="Proteomes" id="UP001066276"/>
    </source>
</evidence>
<feature type="compositionally biased region" description="Low complexity" evidence="1">
    <location>
        <begin position="484"/>
        <end position="501"/>
    </location>
</feature>
<feature type="region of interest" description="Disordered" evidence="1">
    <location>
        <begin position="436"/>
        <end position="584"/>
    </location>
</feature>
<gene>
    <name evidence="2" type="ORF">NDU88_003675</name>
</gene>